<keyword evidence="3" id="KW-1185">Reference proteome</keyword>
<reference evidence="4" key="2">
    <citation type="submission" date="2025-08" db="UniProtKB">
        <authorList>
            <consortium name="RefSeq"/>
        </authorList>
    </citation>
    <scope>IDENTIFICATION</scope>
    <source>
        <tissue evidence="4">Leaf</tissue>
    </source>
</reference>
<dbReference type="RefSeq" id="XP_019090075.1">
    <property type="nucleotide sequence ID" value="XM_019234530.1"/>
</dbReference>
<name>A0ABM1QTI7_CAMSA</name>
<dbReference type="Proteomes" id="UP000694864">
    <property type="component" value="Chromosome 13"/>
</dbReference>
<feature type="compositionally biased region" description="Low complexity" evidence="1">
    <location>
        <begin position="8"/>
        <end position="19"/>
    </location>
</feature>
<sequence>MRKRNPKASDLSEPSSSPSRQEPDVVYDNDALDKEVQADVQRSGKVWFSVLILVTYFSWAVYSYQYGNLPKPLTAKQAGKRGFSEIAAMKHVKALTQFGPHPVSSDALVHALEGKSLVYSDISHIVLRILPKYESDAGDNAILVSSHIDTVFTTYVASSLIH</sequence>
<reference evidence="3" key="1">
    <citation type="journal article" date="2014" name="Nat. Commun.">
        <title>The emerging biofuel crop Camelina sativa retains a highly undifferentiated hexaploid genome structure.</title>
        <authorList>
            <person name="Kagale S."/>
            <person name="Koh C."/>
            <person name="Nixon J."/>
            <person name="Bollina V."/>
            <person name="Clarke W.E."/>
            <person name="Tuteja R."/>
            <person name="Spillane C."/>
            <person name="Robinson S.J."/>
            <person name="Links M.G."/>
            <person name="Clarke C."/>
            <person name="Higgins E.E."/>
            <person name="Huebert T."/>
            <person name="Sharpe A.G."/>
            <person name="Parkin I.A."/>
        </authorList>
    </citation>
    <scope>NUCLEOTIDE SEQUENCE [LARGE SCALE GENOMIC DNA]</scope>
    <source>
        <strain evidence="3">cv. DH55</strain>
    </source>
</reference>
<evidence type="ECO:0000256" key="1">
    <source>
        <dbReference type="SAM" id="MobiDB-lite"/>
    </source>
</evidence>
<organism evidence="3 4">
    <name type="scientific">Camelina sativa</name>
    <name type="common">False flax</name>
    <name type="synonym">Myagrum sativum</name>
    <dbReference type="NCBI Taxonomy" id="90675"/>
    <lineage>
        <taxon>Eukaryota</taxon>
        <taxon>Viridiplantae</taxon>
        <taxon>Streptophyta</taxon>
        <taxon>Embryophyta</taxon>
        <taxon>Tracheophyta</taxon>
        <taxon>Spermatophyta</taxon>
        <taxon>Magnoliopsida</taxon>
        <taxon>eudicotyledons</taxon>
        <taxon>Gunneridae</taxon>
        <taxon>Pentapetalae</taxon>
        <taxon>rosids</taxon>
        <taxon>malvids</taxon>
        <taxon>Brassicales</taxon>
        <taxon>Brassicaceae</taxon>
        <taxon>Camelineae</taxon>
        <taxon>Camelina</taxon>
    </lineage>
</organism>
<protein>
    <submittedName>
        <fullName evidence="4">Uncharacterized protein LOC109128342</fullName>
    </submittedName>
</protein>
<proteinExistence type="predicted"/>
<feature type="transmembrane region" description="Helical" evidence="2">
    <location>
        <begin position="46"/>
        <end position="64"/>
    </location>
</feature>
<keyword evidence="2" id="KW-1133">Transmembrane helix</keyword>
<dbReference type="GeneID" id="109128342"/>
<accession>A0ABM1QTI7</accession>
<feature type="region of interest" description="Disordered" evidence="1">
    <location>
        <begin position="1"/>
        <end position="25"/>
    </location>
</feature>
<gene>
    <name evidence="4" type="primary">LOC109128342</name>
</gene>
<evidence type="ECO:0000313" key="4">
    <source>
        <dbReference type="RefSeq" id="XP_019090075.1"/>
    </source>
</evidence>
<keyword evidence="2" id="KW-0472">Membrane</keyword>
<keyword evidence="2" id="KW-0812">Transmembrane</keyword>
<evidence type="ECO:0000313" key="3">
    <source>
        <dbReference type="Proteomes" id="UP000694864"/>
    </source>
</evidence>
<evidence type="ECO:0000256" key="2">
    <source>
        <dbReference type="SAM" id="Phobius"/>
    </source>
</evidence>